<gene>
    <name evidence="1" type="ORF">MM415A04568_0002</name>
    <name evidence="2" type="ORF">MM415B05280_0009</name>
</gene>
<evidence type="ECO:0000313" key="1">
    <source>
        <dbReference type="EMBL" id="QJA69465.1"/>
    </source>
</evidence>
<proteinExistence type="predicted"/>
<protein>
    <submittedName>
        <fullName evidence="1">Uncharacterized protein</fullName>
    </submittedName>
</protein>
<organism evidence="1">
    <name type="scientific">viral metagenome</name>
    <dbReference type="NCBI Taxonomy" id="1070528"/>
    <lineage>
        <taxon>unclassified sequences</taxon>
        <taxon>metagenomes</taxon>
        <taxon>organismal metagenomes</taxon>
    </lineage>
</organism>
<accession>A0A6M3JK19</accession>
<name>A0A6M3JK19_9ZZZZ</name>
<dbReference type="EMBL" id="MT143326">
    <property type="protein sequence ID" value="QJA95583.1"/>
    <property type="molecule type" value="Genomic_DNA"/>
</dbReference>
<evidence type="ECO:0000313" key="2">
    <source>
        <dbReference type="EMBL" id="QJA95583.1"/>
    </source>
</evidence>
<dbReference type="EMBL" id="MT141708">
    <property type="protein sequence ID" value="QJA69465.1"/>
    <property type="molecule type" value="Genomic_DNA"/>
</dbReference>
<sequence length="78" mass="8836">MDKELKEKCLLTDEEIDNLVSQEGCCSECIIDAQLDKAYPIIRAETLRKVGKWLDSQSSLNGRINSKDRAAFHKGRLP</sequence>
<reference evidence="1" key="1">
    <citation type="submission" date="2020-03" db="EMBL/GenBank/DDBJ databases">
        <title>The deep terrestrial virosphere.</title>
        <authorList>
            <person name="Holmfeldt K."/>
            <person name="Nilsson E."/>
            <person name="Simone D."/>
            <person name="Lopez-Fernandez M."/>
            <person name="Wu X."/>
            <person name="de Brujin I."/>
            <person name="Lundin D."/>
            <person name="Andersson A."/>
            <person name="Bertilsson S."/>
            <person name="Dopson M."/>
        </authorList>
    </citation>
    <scope>NUCLEOTIDE SEQUENCE</scope>
    <source>
        <strain evidence="1">MM415A04568</strain>
        <strain evidence="2">MM415B05280</strain>
    </source>
</reference>
<dbReference type="AlphaFoldDB" id="A0A6M3JK19"/>